<dbReference type="InParanoid" id="A0A0C3EVK0"/>
<reference evidence="2" key="2">
    <citation type="submission" date="2015-01" db="EMBL/GenBank/DDBJ databases">
        <title>Evolutionary Origins and Diversification of the Mycorrhizal Mutualists.</title>
        <authorList>
            <consortium name="DOE Joint Genome Institute"/>
            <consortium name="Mycorrhizal Genomics Consortium"/>
            <person name="Kohler A."/>
            <person name="Kuo A."/>
            <person name="Nagy L.G."/>
            <person name="Floudas D."/>
            <person name="Copeland A."/>
            <person name="Barry K.W."/>
            <person name="Cichocki N."/>
            <person name="Veneault-Fourrey C."/>
            <person name="LaButti K."/>
            <person name="Lindquist E.A."/>
            <person name="Lipzen A."/>
            <person name="Lundell T."/>
            <person name="Morin E."/>
            <person name="Murat C."/>
            <person name="Riley R."/>
            <person name="Ohm R."/>
            <person name="Sun H."/>
            <person name="Tunlid A."/>
            <person name="Henrissat B."/>
            <person name="Grigoriev I.V."/>
            <person name="Hibbett D.S."/>
            <person name="Martin F."/>
        </authorList>
    </citation>
    <scope>NUCLEOTIDE SEQUENCE [LARGE SCALE GENOMIC DNA]</scope>
    <source>
        <strain evidence="2">F 1598</strain>
    </source>
</reference>
<reference evidence="1 2" key="1">
    <citation type="submission" date="2014-04" db="EMBL/GenBank/DDBJ databases">
        <authorList>
            <consortium name="DOE Joint Genome Institute"/>
            <person name="Kuo A."/>
            <person name="Tarkka M."/>
            <person name="Buscot F."/>
            <person name="Kohler A."/>
            <person name="Nagy L.G."/>
            <person name="Floudas D."/>
            <person name="Copeland A."/>
            <person name="Barry K.W."/>
            <person name="Cichocki N."/>
            <person name="Veneault-Fourrey C."/>
            <person name="LaButti K."/>
            <person name="Lindquist E.A."/>
            <person name="Lipzen A."/>
            <person name="Lundell T."/>
            <person name="Morin E."/>
            <person name="Murat C."/>
            <person name="Sun H."/>
            <person name="Tunlid A."/>
            <person name="Henrissat B."/>
            <person name="Grigoriev I.V."/>
            <person name="Hibbett D.S."/>
            <person name="Martin F."/>
            <person name="Nordberg H.P."/>
            <person name="Cantor M.N."/>
            <person name="Hua S.X."/>
        </authorList>
    </citation>
    <scope>NUCLEOTIDE SEQUENCE [LARGE SCALE GENOMIC DNA]</scope>
    <source>
        <strain evidence="1 2">F 1598</strain>
    </source>
</reference>
<dbReference type="HOGENOM" id="CLU_2671943_0_0_1"/>
<evidence type="ECO:0000313" key="1">
    <source>
        <dbReference type="EMBL" id="KIM76545.1"/>
    </source>
</evidence>
<dbReference type="Proteomes" id="UP000054166">
    <property type="component" value="Unassembled WGS sequence"/>
</dbReference>
<gene>
    <name evidence="1" type="ORF">PILCRDRAFT_645916</name>
</gene>
<sequence length="75" mass="8254">MRGLPAKNNINGVQLAPEEGGKISKVQTARPLTASRVNHINLKLGDIFEFGVDIVSEDNAIAWYSTTLHSYLLFI</sequence>
<dbReference type="AlphaFoldDB" id="A0A0C3EVK0"/>
<proteinExistence type="predicted"/>
<organism evidence="1 2">
    <name type="scientific">Piloderma croceum (strain F 1598)</name>
    <dbReference type="NCBI Taxonomy" id="765440"/>
    <lineage>
        <taxon>Eukaryota</taxon>
        <taxon>Fungi</taxon>
        <taxon>Dikarya</taxon>
        <taxon>Basidiomycota</taxon>
        <taxon>Agaricomycotina</taxon>
        <taxon>Agaricomycetes</taxon>
        <taxon>Agaricomycetidae</taxon>
        <taxon>Atheliales</taxon>
        <taxon>Atheliaceae</taxon>
        <taxon>Piloderma</taxon>
    </lineage>
</organism>
<name>A0A0C3EVK0_PILCF</name>
<keyword evidence="2" id="KW-1185">Reference proteome</keyword>
<evidence type="ECO:0000313" key="2">
    <source>
        <dbReference type="Proteomes" id="UP000054166"/>
    </source>
</evidence>
<accession>A0A0C3EVK0</accession>
<dbReference type="EMBL" id="KN833034">
    <property type="protein sequence ID" value="KIM76545.1"/>
    <property type="molecule type" value="Genomic_DNA"/>
</dbReference>
<protein>
    <submittedName>
        <fullName evidence="1">Uncharacterized protein</fullName>
    </submittedName>
</protein>